<gene>
    <name evidence="5" type="ORF">A8139_04565</name>
</gene>
<dbReference type="GO" id="GO:0043200">
    <property type="term" value="P:response to amino acid"/>
    <property type="evidence" value="ECO:0007669"/>
    <property type="project" value="TreeGrafter"/>
</dbReference>
<evidence type="ECO:0000256" key="3">
    <source>
        <dbReference type="ARBA" id="ARBA00023163"/>
    </source>
</evidence>
<evidence type="ECO:0000313" key="5">
    <source>
        <dbReference type="EMBL" id="AWX99357.1"/>
    </source>
</evidence>
<dbReference type="InterPro" id="IPR019888">
    <property type="entry name" value="Tscrpt_reg_AsnC-like"/>
</dbReference>
<dbReference type="PANTHER" id="PTHR30154:SF51">
    <property type="entry name" value="ASNC-FAMILY TRANSCRIPTIONAL REGULATORY PROTEIN"/>
    <property type="match status" value="1"/>
</dbReference>
<sequence length="153" mass="17131">MRNNLKKEDAHLDGIDTRLIELLYDNARIPVTELARAVGMTAPSVNERLRRLEESGVIAHYRVEVNPAALGYGLMAIVRMRQLPGKMKELEAQINSIAEIVECDKVTGDDCYIARLYLKDISELDPILDSISELADTNTAIVKSTPVKRRLLV</sequence>
<evidence type="ECO:0000256" key="1">
    <source>
        <dbReference type="ARBA" id="ARBA00023015"/>
    </source>
</evidence>
<dbReference type="Pfam" id="PF13412">
    <property type="entry name" value="HTH_24"/>
    <property type="match status" value="1"/>
</dbReference>
<keyword evidence="2" id="KW-0238">DNA-binding</keyword>
<evidence type="ECO:0000259" key="4">
    <source>
        <dbReference type="PROSITE" id="PS50956"/>
    </source>
</evidence>
<reference evidence="5 6" key="1">
    <citation type="submission" date="2016-06" db="EMBL/GenBank/DDBJ databases">
        <title>The sequenced genome of the ice-adhering bacterium Marinomonas primoryensis, from Antarctica.</title>
        <authorList>
            <person name="Graham L."/>
            <person name="Vance T.D.R."/>
            <person name="Davies P.L."/>
        </authorList>
    </citation>
    <scope>NUCLEOTIDE SEQUENCE [LARGE SCALE GENOMIC DNA]</scope>
    <source>
        <strain evidence="5 6">AceL</strain>
    </source>
</reference>
<dbReference type="Pfam" id="PF01037">
    <property type="entry name" value="AsnC_trans_reg"/>
    <property type="match status" value="1"/>
</dbReference>
<evidence type="ECO:0000313" key="6">
    <source>
        <dbReference type="Proteomes" id="UP000249898"/>
    </source>
</evidence>
<dbReference type="PANTHER" id="PTHR30154">
    <property type="entry name" value="LEUCINE-RESPONSIVE REGULATORY PROTEIN"/>
    <property type="match status" value="1"/>
</dbReference>
<dbReference type="InterPro" id="IPR000485">
    <property type="entry name" value="AsnC-type_HTH_dom"/>
</dbReference>
<keyword evidence="1" id="KW-0805">Transcription regulation</keyword>
<dbReference type="PROSITE" id="PS00519">
    <property type="entry name" value="HTH_ASNC_1"/>
    <property type="match status" value="1"/>
</dbReference>
<dbReference type="EMBL" id="CP016181">
    <property type="protein sequence ID" value="AWX99357.1"/>
    <property type="molecule type" value="Genomic_DNA"/>
</dbReference>
<dbReference type="GO" id="GO:0006355">
    <property type="term" value="P:regulation of DNA-templated transcription"/>
    <property type="evidence" value="ECO:0007669"/>
    <property type="project" value="UniProtKB-ARBA"/>
</dbReference>
<dbReference type="PRINTS" id="PR00033">
    <property type="entry name" value="HTHASNC"/>
</dbReference>
<dbReference type="InterPro" id="IPR011991">
    <property type="entry name" value="ArsR-like_HTH"/>
</dbReference>
<dbReference type="InterPro" id="IPR019887">
    <property type="entry name" value="Tscrpt_reg_AsnC/Lrp_C"/>
</dbReference>
<keyword evidence="3" id="KW-0804">Transcription</keyword>
<dbReference type="OrthoDB" id="5476at2"/>
<dbReference type="Proteomes" id="UP000249898">
    <property type="component" value="Chromosome"/>
</dbReference>
<dbReference type="SUPFAM" id="SSF54909">
    <property type="entry name" value="Dimeric alpha+beta barrel"/>
    <property type="match status" value="1"/>
</dbReference>
<feature type="domain" description="HTH asnC-type" evidence="4">
    <location>
        <begin position="12"/>
        <end position="73"/>
    </location>
</feature>
<dbReference type="InterPro" id="IPR036390">
    <property type="entry name" value="WH_DNA-bd_sf"/>
</dbReference>
<protein>
    <submittedName>
        <fullName evidence="5">AsnC family transcriptional regulator</fullName>
    </submittedName>
</protein>
<name>A0A2Z4PP41_9GAMM</name>
<dbReference type="InterPro" id="IPR036388">
    <property type="entry name" value="WH-like_DNA-bd_sf"/>
</dbReference>
<dbReference type="Gene3D" id="3.30.70.920">
    <property type="match status" value="1"/>
</dbReference>
<organism evidence="5 6">
    <name type="scientific">Marinomonas primoryensis</name>
    <dbReference type="NCBI Taxonomy" id="178399"/>
    <lineage>
        <taxon>Bacteria</taxon>
        <taxon>Pseudomonadati</taxon>
        <taxon>Pseudomonadota</taxon>
        <taxon>Gammaproteobacteria</taxon>
        <taxon>Oceanospirillales</taxon>
        <taxon>Oceanospirillaceae</taxon>
        <taxon>Marinomonas</taxon>
    </lineage>
</organism>
<dbReference type="CDD" id="cd00090">
    <property type="entry name" value="HTH_ARSR"/>
    <property type="match status" value="1"/>
</dbReference>
<dbReference type="PROSITE" id="PS50956">
    <property type="entry name" value="HTH_ASNC_2"/>
    <property type="match status" value="1"/>
</dbReference>
<dbReference type="SUPFAM" id="SSF46785">
    <property type="entry name" value="Winged helix' DNA-binding domain"/>
    <property type="match status" value="1"/>
</dbReference>
<proteinExistence type="predicted"/>
<dbReference type="AlphaFoldDB" id="A0A2Z4PP41"/>
<accession>A0A2Z4PP41</accession>
<dbReference type="InterPro" id="IPR019885">
    <property type="entry name" value="Tscrpt_reg_HTH_AsnC-type_CS"/>
</dbReference>
<dbReference type="GO" id="GO:0005829">
    <property type="term" value="C:cytosol"/>
    <property type="evidence" value="ECO:0007669"/>
    <property type="project" value="TreeGrafter"/>
</dbReference>
<evidence type="ECO:0000256" key="2">
    <source>
        <dbReference type="ARBA" id="ARBA00023125"/>
    </source>
</evidence>
<dbReference type="Gene3D" id="1.10.10.10">
    <property type="entry name" value="Winged helix-like DNA-binding domain superfamily/Winged helix DNA-binding domain"/>
    <property type="match status" value="1"/>
</dbReference>
<dbReference type="GO" id="GO:0043565">
    <property type="term" value="F:sequence-specific DNA binding"/>
    <property type="evidence" value="ECO:0007669"/>
    <property type="project" value="InterPro"/>
</dbReference>
<dbReference type="RefSeq" id="WP_112136036.1">
    <property type="nucleotide sequence ID" value="NZ_CP016181.1"/>
</dbReference>
<dbReference type="InterPro" id="IPR011008">
    <property type="entry name" value="Dimeric_a/b-barrel"/>
</dbReference>
<dbReference type="SMART" id="SM00344">
    <property type="entry name" value="HTH_ASNC"/>
    <property type="match status" value="1"/>
</dbReference>